<gene>
    <name evidence="1" type="primary">pgm3</name>
    <name evidence="1" type="ORF">NCTC10343_05481</name>
</gene>
<accession>A0A378Y7P4</accession>
<protein>
    <submittedName>
        <fullName evidence="1">Phosphoglycerate mutase</fullName>
        <ecNumber evidence="1">5.4.2.-</ecNumber>
    </submittedName>
</protein>
<dbReference type="Proteomes" id="UP000254400">
    <property type="component" value="Unassembled WGS sequence"/>
</dbReference>
<dbReference type="SUPFAM" id="SSF53254">
    <property type="entry name" value="Phosphoglycerate mutase-like"/>
    <property type="match status" value="1"/>
</dbReference>
<organism evidence="1 2">
    <name type="scientific">Paenibacillus polymyxa</name>
    <name type="common">Bacillus polymyxa</name>
    <dbReference type="NCBI Taxonomy" id="1406"/>
    <lineage>
        <taxon>Bacteria</taxon>
        <taxon>Bacillati</taxon>
        <taxon>Bacillota</taxon>
        <taxon>Bacilli</taxon>
        <taxon>Bacillales</taxon>
        <taxon>Paenibacillaceae</taxon>
        <taxon>Paenibacillus</taxon>
    </lineage>
</organism>
<evidence type="ECO:0000313" key="1">
    <source>
        <dbReference type="EMBL" id="SUA72521.1"/>
    </source>
</evidence>
<dbReference type="PANTHER" id="PTHR48100:SF59">
    <property type="entry name" value="ADENOSYLCOBALAMIN_ALPHA-RIBAZOLE PHOSPHATASE"/>
    <property type="match status" value="1"/>
</dbReference>
<dbReference type="InterPro" id="IPR029033">
    <property type="entry name" value="His_PPase_superfam"/>
</dbReference>
<dbReference type="InterPro" id="IPR050275">
    <property type="entry name" value="PGM_Phosphatase"/>
</dbReference>
<dbReference type="Pfam" id="PF00300">
    <property type="entry name" value="His_Phos_1"/>
    <property type="match status" value="1"/>
</dbReference>
<reference evidence="1 2" key="1">
    <citation type="submission" date="2018-06" db="EMBL/GenBank/DDBJ databases">
        <authorList>
            <consortium name="Pathogen Informatics"/>
            <person name="Doyle S."/>
        </authorList>
    </citation>
    <scope>NUCLEOTIDE SEQUENCE [LARGE SCALE GENOMIC DNA]</scope>
    <source>
        <strain evidence="1 2">NCTC10343</strain>
    </source>
</reference>
<dbReference type="AlphaFoldDB" id="A0A378Y7P4"/>
<dbReference type="EC" id="5.4.2.-" evidence="1"/>
<dbReference type="GO" id="GO:0016853">
    <property type="term" value="F:isomerase activity"/>
    <property type="evidence" value="ECO:0007669"/>
    <property type="project" value="UniProtKB-KW"/>
</dbReference>
<dbReference type="EMBL" id="UGSC01000001">
    <property type="protein sequence ID" value="SUA72521.1"/>
    <property type="molecule type" value="Genomic_DNA"/>
</dbReference>
<proteinExistence type="predicted"/>
<dbReference type="CDD" id="cd07067">
    <property type="entry name" value="HP_PGM_like"/>
    <property type="match status" value="1"/>
</dbReference>
<dbReference type="InterPro" id="IPR013078">
    <property type="entry name" value="His_Pase_superF_clade-1"/>
</dbReference>
<dbReference type="GO" id="GO:0005737">
    <property type="term" value="C:cytoplasm"/>
    <property type="evidence" value="ECO:0007669"/>
    <property type="project" value="TreeGrafter"/>
</dbReference>
<dbReference type="RefSeq" id="WP_019689046.1">
    <property type="nucleotide sequence ID" value="NZ_CP036496.1"/>
</dbReference>
<sequence length="191" mass="22214">METFIYMVRHGESPKTEGNERTRGLTDKGKSDAYRITELLKGEGIEVFVSSPYQRAILTIQELARRSGQEVLVFEDLKERIFLNEDHRMPDEELFPLLDKSFSDPNFALQGGESNTICQNRSIAVLKELLKTYRGQKVALGTHGAVMTLMMGYYDKQYDMDFLLHTSKPDVYRMKFNDQELVEVKRLWCMR</sequence>
<dbReference type="SMART" id="SM00855">
    <property type="entry name" value="PGAM"/>
    <property type="match status" value="1"/>
</dbReference>
<evidence type="ECO:0000313" key="2">
    <source>
        <dbReference type="Proteomes" id="UP000254400"/>
    </source>
</evidence>
<dbReference type="GeneID" id="93348774"/>
<name>A0A378Y7P4_PAEPO</name>
<dbReference type="Gene3D" id="3.40.50.1240">
    <property type="entry name" value="Phosphoglycerate mutase-like"/>
    <property type="match status" value="1"/>
</dbReference>
<keyword evidence="1" id="KW-0413">Isomerase</keyword>
<dbReference type="PANTHER" id="PTHR48100">
    <property type="entry name" value="BROAD-SPECIFICITY PHOSPHATASE YOR283W-RELATED"/>
    <property type="match status" value="1"/>
</dbReference>
<dbReference type="GO" id="GO:0016791">
    <property type="term" value="F:phosphatase activity"/>
    <property type="evidence" value="ECO:0007669"/>
    <property type="project" value="TreeGrafter"/>
</dbReference>